<evidence type="ECO:0000313" key="3">
    <source>
        <dbReference type="Proteomes" id="UP000297540"/>
    </source>
</evidence>
<organism evidence="2 3">
    <name type="scientific">Mucilaginibacter psychrotolerans</name>
    <dbReference type="NCBI Taxonomy" id="1524096"/>
    <lineage>
        <taxon>Bacteria</taxon>
        <taxon>Pseudomonadati</taxon>
        <taxon>Bacteroidota</taxon>
        <taxon>Sphingobacteriia</taxon>
        <taxon>Sphingobacteriales</taxon>
        <taxon>Sphingobacteriaceae</taxon>
        <taxon>Mucilaginibacter</taxon>
    </lineage>
</organism>
<name>A0A4Y8S5V9_9SPHI</name>
<dbReference type="OrthoDB" id="786948at2"/>
<accession>A0A4Y8S5V9</accession>
<reference evidence="2 3" key="1">
    <citation type="journal article" date="2017" name="Int. J. Syst. Evol. Microbiol.">
        <title>Mucilaginibacterpsychrotolerans sp. nov., isolated from peatlands.</title>
        <authorList>
            <person name="Deng Y."/>
            <person name="Shen L."/>
            <person name="Xu B."/>
            <person name="Liu Y."/>
            <person name="Gu Z."/>
            <person name="Liu H."/>
            <person name="Zhou Y."/>
        </authorList>
    </citation>
    <scope>NUCLEOTIDE SEQUENCE [LARGE SCALE GENOMIC DNA]</scope>
    <source>
        <strain evidence="2 3">NH7-4</strain>
    </source>
</reference>
<evidence type="ECO:0000313" key="2">
    <source>
        <dbReference type="EMBL" id="TFF34389.1"/>
    </source>
</evidence>
<keyword evidence="3" id="KW-1185">Reference proteome</keyword>
<feature type="coiled-coil region" evidence="1">
    <location>
        <begin position="338"/>
        <end position="492"/>
    </location>
</feature>
<sequence>MANSGGGNTTQTNVLVNIGVQGQQAVTQATQQVQNLNSTAQAGSQINMAAPVRTLRQELRNAQNELQRLAASGQQNTQQFTNAARQVAQLRNDIDETNNSVKAFDPDNKFKVFANFASAGAKAIQGYAGAMAFLGVEGEDYAKTLVKLQGLMAFTQAIDSLGDIKDSFKDLGRLLGLTTTQTVAAATATAGQTTAMAAQTTATIAQTTATQGAAVATNALGTAWKLLGIGLLISAVAYLVTNWDELKASVQKLIPALSDTKGGFDKVMQTIYGVGNVIIKVLKAPIDALITQFKVLYKVMAGDFAGAADEIRNGAKKLVDDFDVVGNYQAGVASKLAAQREEHRKDELKKDIENLKNRIEVLKAGGKDVTKLQAQLYKEQLELAKGNEEDLKKLRQEYAVQQASDQKKKDDEAKAKAKQAADAAKEKLKADLAELKKNNEDARKVIADANKSALLLELSNLDVKYKKEFTLLEKRKKDIKDYNSEFKNLTNARKVEETAIIKKYDDEIKAYDEEVNSTYLSSYEKREREINKKADELLKKASTPQQKATIEQDRAFQLNQNSAEGKASDANNAAQLGLVNAENENRPNEKDTPDEARLKIDNLAKAKFDAENAAFELKKTQLAGQQDEIELLTAQHNKTLTDDEEANAKARKEIAEAEKNAKIATYGQIGEALGVASQLAGENTIAGKALAVASTTVSTYLAAQQAYASQLTPGDPTSPFRAALAMGVAIATGLANVKKIVSVKVPGSAAGGGGGSAPITPPVINSTVINRDNNGVNEIRDSIDNNTKKQQDIRAYIVDKDLEKQQSKSSYYNAQSTI</sequence>
<proteinExistence type="predicted"/>
<evidence type="ECO:0000256" key="1">
    <source>
        <dbReference type="SAM" id="Coils"/>
    </source>
</evidence>
<dbReference type="RefSeq" id="WP_133234970.1">
    <property type="nucleotide sequence ID" value="NZ_SOZE01000031.1"/>
</dbReference>
<dbReference type="Proteomes" id="UP000297540">
    <property type="component" value="Unassembled WGS sequence"/>
</dbReference>
<dbReference type="EMBL" id="SOZE01000031">
    <property type="protein sequence ID" value="TFF34389.1"/>
    <property type="molecule type" value="Genomic_DNA"/>
</dbReference>
<keyword evidence="1" id="KW-0175">Coiled coil</keyword>
<protein>
    <submittedName>
        <fullName evidence="2">Uncharacterized protein</fullName>
    </submittedName>
</protein>
<dbReference type="AlphaFoldDB" id="A0A4Y8S5V9"/>
<feature type="coiled-coil region" evidence="1">
    <location>
        <begin position="52"/>
        <end position="100"/>
    </location>
</feature>
<comment type="caution">
    <text evidence="2">The sequence shown here is derived from an EMBL/GenBank/DDBJ whole genome shotgun (WGS) entry which is preliminary data.</text>
</comment>
<gene>
    <name evidence="2" type="ORF">E2R66_22200</name>
</gene>